<gene>
    <name evidence="4" type="ORF">C2G38_442945</name>
</gene>
<dbReference type="GO" id="GO:0008270">
    <property type="term" value="F:zinc ion binding"/>
    <property type="evidence" value="ECO:0007669"/>
    <property type="project" value="TreeGrafter"/>
</dbReference>
<organism evidence="4 5">
    <name type="scientific">Gigaspora rosea</name>
    <dbReference type="NCBI Taxonomy" id="44941"/>
    <lineage>
        <taxon>Eukaryota</taxon>
        <taxon>Fungi</taxon>
        <taxon>Fungi incertae sedis</taxon>
        <taxon>Mucoromycota</taxon>
        <taxon>Glomeromycotina</taxon>
        <taxon>Glomeromycetes</taxon>
        <taxon>Diversisporales</taxon>
        <taxon>Gigasporaceae</taxon>
        <taxon>Gigaspora</taxon>
    </lineage>
</organism>
<evidence type="ECO:0000256" key="2">
    <source>
        <dbReference type="ARBA" id="ARBA00022723"/>
    </source>
</evidence>
<dbReference type="AlphaFoldDB" id="A0A397UAF7"/>
<comment type="similarity">
    <text evidence="1">Belongs to the UPF0587 family.</text>
</comment>
<evidence type="ECO:0000256" key="1">
    <source>
        <dbReference type="ARBA" id="ARBA00007818"/>
    </source>
</evidence>
<evidence type="ECO:0000313" key="5">
    <source>
        <dbReference type="Proteomes" id="UP000266673"/>
    </source>
</evidence>
<dbReference type="Proteomes" id="UP000266673">
    <property type="component" value="Unassembled WGS sequence"/>
</dbReference>
<evidence type="ECO:0000256" key="3">
    <source>
        <dbReference type="ARBA" id="ARBA00022833"/>
    </source>
</evidence>
<proteinExistence type="inferred from homology"/>
<keyword evidence="3" id="KW-0862">Zinc</keyword>
<comment type="caution">
    <text evidence="4">The sequence shown here is derived from an EMBL/GenBank/DDBJ whole genome shotgun (WGS) entry which is preliminary data.</text>
</comment>
<dbReference type="STRING" id="44941.A0A397UAF7"/>
<dbReference type="SUPFAM" id="SSF141678">
    <property type="entry name" value="MAL13P1.257-like"/>
    <property type="match status" value="1"/>
</dbReference>
<reference evidence="4 5" key="1">
    <citation type="submission" date="2018-06" db="EMBL/GenBank/DDBJ databases">
        <title>Comparative genomics reveals the genomic features of Rhizophagus irregularis, R. cerebriforme, R. diaphanum and Gigaspora rosea, and their symbiotic lifestyle signature.</title>
        <authorList>
            <person name="Morin E."/>
            <person name="San Clemente H."/>
            <person name="Chen E.C.H."/>
            <person name="De La Providencia I."/>
            <person name="Hainaut M."/>
            <person name="Kuo A."/>
            <person name="Kohler A."/>
            <person name="Murat C."/>
            <person name="Tang N."/>
            <person name="Roy S."/>
            <person name="Loubradou J."/>
            <person name="Henrissat B."/>
            <person name="Grigoriev I.V."/>
            <person name="Corradi N."/>
            <person name="Roux C."/>
            <person name="Martin F.M."/>
        </authorList>
    </citation>
    <scope>NUCLEOTIDE SEQUENCE [LARGE SCALE GENOMIC DNA]</scope>
    <source>
        <strain evidence="4 5">DAOM 194757</strain>
    </source>
</reference>
<dbReference type="Pfam" id="PF05907">
    <property type="entry name" value="CXXC_Zn-b_euk"/>
    <property type="match status" value="1"/>
</dbReference>
<sequence>MVKLALYFKAELENVTDVGPSNEAYEWHFKVKCNNCNEINENWVGVNQLASNDITGSRGSANFVMRCKFCKREASAQFDNTSIKPYTIENSGQFSQIAIIECRGLEFVDFDPRTGFKARGAESKTIFDDINLTLKEDWADYDEESGVPVGISEIMVKFERA</sequence>
<keyword evidence="5" id="KW-1185">Reference proteome</keyword>
<dbReference type="PANTHER" id="PTHR12857:SF0">
    <property type="entry name" value="CXXC MOTIF CONTAINING ZINC BINDING PROTEIN"/>
    <property type="match status" value="1"/>
</dbReference>
<evidence type="ECO:0000313" key="4">
    <source>
        <dbReference type="EMBL" id="RIB07290.1"/>
    </source>
</evidence>
<name>A0A397UAF7_9GLOM</name>
<keyword evidence="2" id="KW-0479">Metal-binding</keyword>
<protein>
    <submittedName>
        <fullName evidence="4">DUF866-domain-containing protein</fullName>
    </submittedName>
</protein>
<dbReference type="PANTHER" id="PTHR12857">
    <property type="entry name" value="CXXC MOTIF CONTAINING ZINC BINDING PROTEIN"/>
    <property type="match status" value="1"/>
</dbReference>
<dbReference type="OrthoDB" id="10248838at2759"/>
<dbReference type="InterPro" id="IPR008584">
    <property type="entry name" value="CXXC_Zn-binding_euk"/>
</dbReference>
<accession>A0A397UAF7</accession>
<dbReference type="EMBL" id="QKWP01001681">
    <property type="protein sequence ID" value="RIB07290.1"/>
    <property type="molecule type" value="Genomic_DNA"/>
</dbReference>